<dbReference type="GO" id="GO:0016491">
    <property type="term" value="F:oxidoreductase activity"/>
    <property type="evidence" value="ECO:0007669"/>
    <property type="project" value="UniProtKB-KW"/>
</dbReference>
<dbReference type="Proteomes" id="UP000479293">
    <property type="component" value="Unassembled WGS sequence"/>
</dbReference>
<accession>A0A7C9FX87</accession>
<evidence type="ECO:0000313" key="4">
    <source>
        <dbReference type="Proteomes" id="UP000479293"/>
    </source>
</evidence>
<dbReference type="Gene3D" id="3.40.50.720">
    <property type="entry name" value="NAD(P)-binding Rossmann-like Domain"/>
    <property type="match status" value="1"/>
</dbReference>
<sequence length="209" mass="22107">MTYKIGIIGSGNIGGGLGKHFANAGHAVMFSSRNPQELQPLAEQAGPNAQVGTVEEAAQFGEVLLLAYPFGKTPEVAKQVADPAGKVLIDANNYYPGRDGQEPGEEMEEKGLLESEWTASYFPGAHVAKAFNSIPAKTLADRAFSEGVPLAVPFGAADQKAKEVLEAILASIGFVGVYLGDLSQTKISQPDEKLYGKQESEEGIRKLIG</sequence>
<comment type="caution">
    <text evidence="3">The sequence shown here is derived from an EMBL/GenBank/DDBJ whole genome shotgun (WGS) entry which is preliminary data.</text>
</comment>
<dbReference type="InterPro" id="IPR036291">
    <property type="entry name" value="NAD(P)-bd_dom_sf"/>
</dbReference>
<dbReference type="EMBL" id="WHLY01000002">
    <property type="protein sequence ID" value="MPR32433.1"/>
    <property type="molecule type" value="Genomic_DNA"/>
</dbReference>
<dbReference type="PANTHER" id="PTHR14239:SF10">
    <property type="entry name" value="REDUCTASE"/>
    <property type="match status" value="1"/>
</dbReference>
<evidence type="ECO:0000313" key="3">
    <source>
        <dbReference type="EMBL" id="MPR32433.1"/>
    </source>
</evidence>
<dbReference type="RefSeq" id="WP_152756884.1">
    <property type="nucleotide sequence ID" value="NZ_WHLY01000002.1"/>
</dbReference>
<evidence type="ECO:0000256" key="1">
    <source>
        <dbReference type="ARBA" id="ARBA00023002"/>
    </source>
</evidence>
<proteinExistence type="predicted"/>
<keyword evidence="4" id="KW-1185">Reference proteome</keyword>
<feature type="domain" description="Pyrroline-5-carboxylate reductase catalytic N-terminal" evidence="2">
    <location>
        <begin position="4"/>
        <end position="94"/>
    </location>
</feature>
<dbReference type="Pfam" id="PF03807">
    <property type="entry name" value="F420_oxidored"/>
    <property type="match status" value="1"/>
</dbReference>
<keyword evidence="1" id="KW-0560">Oxidoreductase</keyword>
<evidence type="ECO:0000259" key="2">
    <source>
        <dbReference type="Pfam" id="PF03807"/>
    </source>
</evidence>
<organism evidence="3 4">
    <name type="scientific">Salmonirosea aquatica</name>
    <dbReference type="NCBI Taxonomy" id="2654236"/>
    <lineage>
        <taxon>Bacteria</taxon>
        <taxon>Pseudomonadati</taxon>
        <taxon>Bacteroidota</taxon>
        <taxon>Cytophagia</taxon>
        <taxon>Cytophagales</taxon>
        <taxon>Spirosomataceae</taxon>
        <taxon>Salmonirosea</taxon>
    </lineage>
</organism>
<protein>
    <submittedName>
        <fullName evidence="3">NADP oxidoreductase</fullName>
    </submittedName>
</protein>
<dbReference type="SUPFAM" id="SSF51735">
    <property type="entry name" value="NAD(P)-binding Rossmann-fold domains"/>
    <property type="match status" value="1"/>
</dbReference>
<dbReference type="InterPro" id="IPR028939">
    <property type="entry name" value="P5C_Rdtase_cat_N"/>
</dbReference>
<dbReference type="InterPro" id="IPR051267">
    <property type="entry name" value="STEAP_metalloreductase"/>
</dbReference>
<dbReference type="PANTHER" id="PTHR14239">
    <property type="entry name" value="DUDULIN-RELATED"/>
    <property type="match status" value="1"/>
</dbReference>
<dbReference type="AlphaFoldDB" id="A0A7C9FX87"/>
<reference evidence="3 4" key="1">
    <citation type="submission" date="2019-10" db="EMBL/GenBank/DDBJ databases">
        <title>Draft Genome Sequence of Cytophagaceae sp. SJW1-29.</title>
        <authorList>
            <person name="Choi A."/>
        </authorList>
    </citation>
    <scope>NUCLEOTIDE SEQUENCE [LARGE SCALE GENOMIC DNA]</scope>
    <source>
        <strain evidence="3 4">SJW1-29</strain>
    </source>
</reference>
<name>A0A7C9FX87_9BACT</name>
<gene>
    <name evidence="3" type="ORF">GBK04_03490</name>
</gene>